<feature type="region of interest" description="Disordered" evidence="1">
    <location>
        <begin position="253"/>
        <end position="277"/>
    </location>
</feature>
<feature type="compositionally biased region" description="Polar residues" evidence="1">
    <location>
        <begin position="35"/>
        <end position="50"/>
    </location>
</feature>
<feature type="compositionally biased region" description="Low complexity" evidence="1">
    <location>
        <begin position="165"/>
        <end position="177"/>
    </location>
</feature>
<reference evidence="2" key="1">
    <citation type="submission" date="2022-07" db="EMBL/GenBank/DDBJ databases">
        <title>Chromosome-level genome of Muraenolepis orangiensis.</title>
        <authorList>
            <person name="Kim J."/>
        </authorList>
    </citation>
    <scope>NUCLEOTIDE SEQUENCE</scope>
    <source>
        <strain evidence="2">KU_S4_2022</strain>
        <tissue evidence="2">Muscle</tissue>
    </source>
</reference>
<dbReference type="InterPro" id="IPR009803">
    <property type="entry name" value="DUF1373"/>
</dbReference>
<dbReference type="EMBL" id="JANIIK010000117">
    <property type="protein sequence ID" value="KAJ3587131.1"/>
    <property type="molecule type" value="Genomic_DNA"/>
</dbReference>
<evidence type="ECO:0000313" key="3">
    <source>
        <dbReference type="Proteomes" id="UP001148018"/>
    </source>
</evidence>
<gene>
    <name evidence="2" type="ORF">NHX12_013521</name>
</gene>
<name>A0A9Q0DGC8_9TELE</name>
<keyword evidence="3" id="KW-1185">Reference proteome</keyword>
<comment type="caution">
    <text evidence="2">The sequence shown here is derived from an EMBL/GenBank/DDBJ whole genome shotgun (WGS) entry which is preliminary data.</text>
</comment>
<feature type="region of interest" description="Disordered" evidence="1">
    <location>
        <begin position="135"/>
        <end position="220"/>
    </location>
</feature>
<dbReference type="OrthoDB" id="8963909at2759"/>
<organism evidence="2 3">
    <name type="scientific">Muraenolepis orangiensis</name>
    <name type="common">Patagonian moray cod</name>
    <dbReference type="NCBI Taxonomy" id="630683"/>
    <lineage>
        <taxon>Eukaryota</taxon>
        <taxon>Metazoa</taxon>
        <taxon>Chordata</taxon>
        <taxon>Craniata</taxon>
        <taxon>Vertebrata</taxon>
        <taxon>Euteleostomi</taxon>
        <taxon>Actinopterygii</taxon>
        <taxon>Neopterygii</taxon>
        <taxon>Teleostei</taxon>
        <taxon>Neoteleostei</taxon>
        <taxon>Acanthomorphata</taxon>
        <taxon>Zeiogadaria</taxon>
        <taxon>Gadariae</taxon>
        <taxon>Gadiformes</taxon>
        <taxon>Muraenolepidoidei</taxon>
        <taxon>Muraenolepididae</taxon>
        <taxon>Muraenolepis</taxon>
    </lineage>
</organism>
<feature type="compositionally biased region" description="Polar residues" evidence="1">
    <location>
        <begin position="182"/>
        <end position="192"/>
    </location>
</feature>
<feature type="compositionally biased region" description="Low complexity" evidence="1">
    <location>
        <begin position="51"/>
        <end position="66"/>
    </location>
</feature>
<accession>A0A9Q0DGC8</accession>
<sequence length="277" mass="29572">MKGFGPNKPSPTLTDYSSSQGAVSYGGDDEPVYYSGSTSQDNTETGPSTWSQQSSDSDGGSNSNDDFYLNAGNTGWAQNGGQDSGAYDPIPYRAEGDSEDVEEGPVWSDVSDLEPVYSFSSKSSYQHGRHVSIRTSYTPGDYAMPASNDEPVVPEWPGKGSPKQSSDSDGGSNSNDDFYLNAGNTGWAQNGGQDSGAYDPIPYRAEGDSEDVEEGPVWSDVSDLEPVYSFSSKSSYQHGRHVSIRTSYTPGDYAMPASNDEPVVPEWPGKGSPKVGY</sequence>
<feature type="compositionally biased region" description="Polar residues" evidence="1">
    <location>
        <begin position="71"/>
        <end position="81"/>
    </location>
</feature>
<dbReference type="AlphaFoldDB" id="A0A9Q0DGC8"/>
<protein>
    <submittedName>
        <fullName evidence="2">Uncharacterized protein</fullName>
    </submittedName>
</protein>
<evidence type="ECO:0000313" key="2">
    <source>
        <dbReference type="EMBL" id="KAJ3587131.1"/>
    </source>
</evidence>
<proteinExistence type="predicted"/>
<dbReference type="Proteomes" id="UP001148018">
    <property type="component" value="Unassembled WGS sequence"/>
</dbReference>
<dbReference type="Pfam" id="PF07117">
    <property type="entry name" value="DUF1373"/>
    <property type="match status" value="2"/>
</dbReference>
<evidence type="ECO:0000256" key="1">
    <source>
        <dbReference type="SAM" id="MobiDB-lite"/>
    </source>
</evidence>
<feature type="compositionally biased region" description="Polar residues" evidence="1">
    <location>
        <begin position="10"/>
        <end position="22"/>
    </location>
</feature>
<feature type="region of interest" description="Disordered" evidence="1">
    <location>
        <begin position="1"/>
        <end position="109"/>
    </location>
</feature>